<proteinExistence type="predicted"/>
<evidence type="ECO:0000259" key="7">
    <source>
        <dbReference type="PROSITE" id="PS50888"/>
    </source>
</evidence>
<dbReference type="PANTHER" id="PTHR45959">
    <property type="entry name" value="BHLH TRANSCRIPTION FACTOR"/>
    <property type="match status" value="1"/>
</dbReference>
<feature type="coiled-coil region" evidence="5">
    <location>
        <begin position="184"/>
        <end position="211"/>
    </location>
</feature>
<evidence type="ECO:0000256" key="3">
    <source>
        <dbReference type="ARBA" id="ARBA00023163"/>
    </source>
</evidence>
<evidence type="ECO:0000256" key="4">
    <source>
        <dbReference type="ARBA" id="ARBA00023242"/>
    </source>
</evidence>
<feature type="region of interest" description="Disordered" evidence="6">
    <location>
        <begin position="58"/>
        <end position="86"/>
    </location>
</feature>
<keyword evidence="5" id="KW-0175">Coiled coil</keyword>
<dbReference type="InterPro" id="IPR052610">
    <property type="entry name" value="bHLH_transcription_regulator"/>
</dbReference>
<dbReference type="EMBL" id="JACGWN010000005">
    <property type="protein sequence ID" value="KAL0450111.1"/>
    <property type="molecule type" value="Genomic_DNA"/>
</dbReference>
<sequence>MIVQELDDSIFMDQCDFMESINEELATLIGDDFCNTTTTFPAAAATNSSFSQTALMNNIPSSDTFLPAEQPQAESEPPAKQRKTNSDSWTCSIPIILNFGNANSSTPENPQHMPRPLNSAEEAVVSQALAAQEPARRTSRPRPPSQTYDHIVAERRRRELLSKRFSILSGMVPGLTKMDKTSVLGDAINYLHQLQERVKTLEKQATKQTIESVVLVKKSQILEDDEDSESSNEKDDCPKDQLLPEIEVKICNNQIVLRIQCAKFKGVVTRLFAQVDKLNLTILNTIVVTLGNHAFDITIIAEMEKESSVLPKEIVRVLHSAILRDT</sequence>
<accession>A0AAW2X906</accession>
<keyword evidence="3" id="KW-0804">Transcription</keyword>
<feature type="region of interest" description="Disordered" evidence="6">
    <location>
        <begin position="100"/>
        <end position="150"/>
    </location>
</feature>
<organism evidence="8">
    <name type="scientific">Sesamum latifolium</name>
    <dbReference type="NCBI Taxonomy" id="2727402"/>
    <lineage>
        <taxon>Eukaryota</taxon>
        <taxon>Viridiplantae</taxon>
        <taxon>Streptophyta</taxon>
        <taxon>Embryophyta</taxon>
        <taxon>Tracheophyta</taxon>
        <taxon>Spermatophyta</taxon>
        <taxon>Magnoliopsida</taxon>
        <taxon>eudicotyledons</taxon>
        <taxon>Gunneridae</taxon>
        <taxon>Pentapetalae</taxon>
        <taxon>asterids</taxon>
        <taxon>lamiids</taxon>
        <taxon>Lamiales</taxon>
        <taxon>Pedaliaceae</taxon>
        <taxon>Sesamum</taxon>
    </lineage>
</organism>
<dbReference type="GO" id="GO:0005634">
    <property type="term" value="C:nucleus"/>
    <property type="evidence" value="ECO:0007669"/>
    <property type="project" value="UniProtKB-SubCell"/>
</dbReference>
<gene>
    <name evidence="8" type="ORF">Slati_1567500</name>
</gene>
<evidence type="ECO:0000256" key="2">
    <source>
        <dbReference type="ARBA" id="ARBA00023015"/>
    </source>
</evidence>
<dbReference type="InterPro" id="IPR011598">
    <property type="entry name" value="bHLH_dom"/>
</dbReference>
<reference evidence="8" key="1">
    <citation type="submission" date="2020-06" db="EMBL/GenBank/DDBJ databases">
        <authorList>
            <person name="Li T."/>
            <person name="Hu X."/>
            <person name="Zhang T."/>
            <person name="Song X."/>
            <person name="Zhang H."/>
            <person name="Dai N."/>
            <person name="Sheng W."/>
            <person name="Hou X."/>
            <person name="Wei L."/>
        </authorList>
    </citation>
    <scope>NUCLEOTIDE SEQUENCE</scope>
    <source>
        <strain evidence="8">KEN1</strain>
        <tissue evidence="8">Leaf</tissue>
    </source>
</reference>
<evidence type="ECO:0000313" key="8">
    <source>
        <dbReference type="EMBL" id="KAL0450111.1"/>
    </source>
</evidence>
<protein>
    <submittedName>
        <fullName evidence="8">Transcription factor</fullName>
    </submittedName>
</protein>
<dbReference type="GO" id="GO:0046983">
    <property type="term" value="F:protein dimerization activity"/>
    <property type="evidence" value="ECO:0007669"/>
    <property type="project" value="InterPro"/>
</dbReference>
<dbReference type="AlphaFoldDB" id="A0AAW2X906"/>
<name>A0AAW2X906_9LAMI</name>
<dbReference type="PROSITE" id="PS50888">
    <property type="entry name" value="BHLH"/>
    <property type="match status" value="1"/>
</dbReference>
<dbReference type="Pfam" id="PF00010">
    <property type="entry name" value="HLH"/>
    <property type="match status" value="1"/>
</dbReference>
<dbReference type="PANTHER" id="PTHR45959:SF2">
    <property type="entry name" value="BHLH TRANSCRIPTION FACTOR"/>
    <property type="match status" value="1"/>
</dbReference>
<keyword evidence="4" id="KW-0539">Nucleus</keyword>
<dbReference type="SMART" id="SM00353">
    <property type="entry name" value="HLH"/>
    <property type="match status" value="1"/>
</dbReference>
<evidence type="ECO:0000256" key="1">
    <source>
        <dbReference type="ARBA" id="ARBA00004123"/>
    </source>
</evidence>
<evidence type="ECO:0000256" key="6">
    <source>
        <dbReference type="SAM" id="MobiDB-lite"/>
    </source>
</evidence>
<comment type="caution">
    <text evidence="8">The sequence shown here is derived from an EMBL/GenBank/DDBJ whole genome shotgun (WGS) entry which is preliminary data.</text>
</comment>
<keyword evidence="2" id="KW-0805">Transcription regulation</keyword>
<feature type="domain" description="BHLH" evidence="7">
    <location>
        <begin position="145"/>
        <end position="194"/>
    </location>
</feature>
<evidence type="ECO:0000256" key="5">
    <source>
        <dbReference type="SAM" id="Coils"/>
    </source>
</evidence>
<dbReference type="SUPFAM" id="SSF47459">
    <property type="entry name" value="HLH, helix-loop-helix DNA-binding domain"/>
    <property type="match status" value="1"/>
</dbReference>
<feature type="compositionally biased region" description="Low complexity" evidence="6">
    <location>
        <begin position="67"/>
        <end position="78"/>
    </location>
</feature>
<feature type="compositionally biased region" description="Polar residues" evidence="6">
    <location>
        <begin position="100"/>
        <end position="109"/>
    </location>
</feature>
<reference evidence="8" key="2">
    <citation type="journal article" date="2024" name="Plant">
        <title>Genomic evolution and insights into agronomic trait innovations of Sesamum species.</title>
        <authorList>
            <person name="Miao H."/>
            <person name="Wang L."/>
            <person name="Qu L."/>
            <person name="Liu H."/>
            <person name="Sun Y."/>
            <person name="Le M."/>
            <person name="Wang Q."/>
            <person name="Wei S."/>
            <person name="Zheng Y."/>
            <person name="Lin W."/>
            <person name="Duan Y."/>
            <person name="Cao H."/>
            <person name="Xiong S."/>
            <person name="Wang X."/>
            <person name="Wei L."/>
            <person name="Li C."/>
            <person name="Ma Q."/>
            <person name="Ju M."/>
            <person name="Zhao R."/>
            <person name="Li G."/>
            <person name="Mu C."/>
            <person name="Tian Q."/>
            <person name="Mei H."/>
            <person name="Zhang T."/>
            <person name="Gao T."/>
            <person name="Zhang H."/>
        </authorList>
    </citation>
    <scope>NUCLEOTIDE SEQUENCE</scope>
    <source>
        <strain evidence="8">KEN1</strain>
    </source>
</reference>
<dbReference type="Gene3D" id="4.10.280.10">
    <property type="entry name" value="Helix-loop-helix DNA-binding domain"/>
    <property type="match status" value="1"/>
</dbReference>
<comment type="subcellular location">
    <subcellularLocation>
        <location evidence="1">Nucleus</location>
    </subcellularLocation>
</comment>
<dbReference type="InterPro" id="IPR036638">
    <property type="entry name" value="HLH_DNA-bd_sf"/>
</dbReference>